<evidence type="ECO:0008006" key="4">
    <source>
        <dbReference type="Google" id="ProtNLM"/>
    </source>
</evidence>
<dbReference type="Proteomes" id="UP001190465">
    <property type="component" value="Chromosome"/>
</dbReference>
<feature type="transmembrane region" description="Helical" evidence="1">
    <location>
        <begin position="182"/>
        <end position="201"/>
    </location>
</feature>
<dbReference type="RefSeq" id="WP_308479615.1">
    <property type="nucleotide sequence ID" value="NZ_OY726397.1"/>
</dbReference>
<feature type="transmembrane region" description="Helical" evidence="1">
    <location>
        <begin position="36"/>
        <end position="55"/>
    </location>
</feature>
<keyword evidence="1" id="KW-1133">Transmembrane helix</keyword>
<name>A0ABM9M3W0_9MYCO</name>
<organism evidence="2 3">
    <name type="scientific">[Mycobacterium] burgundiense</name>
    <dbReference type="NCBI Taxonomy" id="3064286"/>
    <lineage>
        <taxon>Bacteria</taxon>
        <taxon>Bacillati</taxon>
        <taxon>Actinomycetota</taxon>
        <taxon>Actinomycetes</taxon>
        <taxon>Mycobacteriales</taxon>
        <taxon>Mycobacteriaceae</taxon>
        <taxon>Mycolicibacterium</taxon>
    </lineage>
</organism>
<feature type="transmembrane region" description="Helical" evidence="1">
    <location>
        <begin position="95"/>
        <end position="116"/>
    </location>
</feature>
<keyword evidence="1" id="KW-0812">Transmembrane</keyword>
<accession>A0ABM9M3W0</accession>
<evidence type="ECO:0000313" key="2">
    <source>
        <dbReference type="EMBL" id="CAJ1509818.1"/>
    </source>
</evidence>
<keyword evidence="1" id="KW-0472">Membrane</keyword>
<sequence>MSAPAADRSKTGVFSPTRAKIPQRTLRTDNWLKAPILTNLGLAAFVIYATVRAFMQQDYFVPQYNYLTPFYSPCLSVGCIPEASHFGQFLPDVWWLPYAAISLPFLLLFRVTCYYYRRAYYRSVWQSPTACAVAEPHGKYTGETRFPLIIQNSHRYFFYAAVLISLVNTYDAILAFDTPTGFRIGVGNIILVVNITLLWVYTLSCHSCRHVTGGRLKHFSKHPVRYWIWTQVSKINTRHMEFAWITLGTLMLTDFYIMLVARGMTDLTIIG</sequence>
<keyword evidence="3" id="KW-1185">Reference proteome</keyword>
<proteinExistence type="predicted"/>
<feature type="transmembrane region" description="Helical" evidence="1">
    <location>
        <begin position="156"/>
        <end position="176"/>
    </location>
</feature>
<feature type="transmembrane region" description="Helical" evidence="1">
    <location>
        <begin position="242"/>
        <end position="261"/>
    </location>
</feature>
<reference evidence="2 3" key="1">
    <citation type="submission" date="2023-08" db="EMBL/GenBank/DDBJ databases">
        <authorList>
            <person name="Folkvardsen B D."/>
            <person name="Norman A."/>
        </authorList>
    </citation>
    <scope>NUCLEOTIDE SEQUENCE [LARGE SCALE GENOMIC DNA]</scope>
    <source>
        <strain evidence="2 3">Mu0053</strain>
    </source>
</reference>
<gene>
    <name evidence="2" type="ORF">MU0053_004311</name>
</gene>
<protein>
    <recommendedName>
        <fullName evidence="4">Succinate dehydrogenase membrane anchor subunit</fullName>
    </recommendedName>
</protein>
<dbReference type="EMBL" id="OY726397">
    <property type="protein sequence ID" value="CAJ1509818.1"/>
    <property type="molecule type" value="Genomic_DNA"/>
</dbReference>
<evidence type="ECO:0000256" key="1">
    <source>
        <dbReference type="SAM" id="Phobius"/>
    </source>
</evidence>
<evidence type="ECO:0000313" key="3">
    <source>
        <dbReference type="Proteomes" id="UP001190465"/>
    </source>
</evidence>